<accession>A0A1H4CWC9</accession>
<dbReference type="Pfam" id="PF03428">
    <property type="entry name" value="RP-C"/>
    <property type="match status" value="1"/>
</dbReference>
<protein>
    <submittedName>
        <fullName evidence="3">Replication protein C C-terminal region</fullName>
    </submittedName>
</protein>
<evidence type="ECO:0000313" key="3">
    <source>
        <dbReference type="EMBL" id="SEA64773.1"/>
    </source>
</evidence>
<sequence length="482" mass="50059">MLIETEAAHPPRRAPAPSGRDDLPSPAARPNPGQRRSTPAGRRADALAEAWAGLPEGVTRWRLVAALRAAARALSLSSPMLRLMEHYVDLTYDQDWAEDSEPVICRPLTEIAEHLGRSERQVRNIERALVERGLLAFRDSGNHARKGRRDRKTGRLVYAYGPSLAPFGARAGEVIALAAAARADIAEGRRLRMAVSALRRRLKADLDAADAAGIEATALRAALDAAPARLPAAMPADALRGLRDDLADLAARVLEALGGACPEDDAPAWSKLHETSARPAIDGSPETDTSKKNAASGSGIALKKAKTAAGREGTIDAPVVGGGKDERARTAHPDNGVGAIPLALALAAAGPEIGALARETAAARGGPPNWPVLIDAARTVAPMLGIDQTLWGEACGRLGRGGAVLATIILARGAARAGPEDGGAGAGVGGAGLAPIRRPAAYLRELLARADRGELHLDRSIRALAATPCGDSPEPALRRAAP</sequence>
<feature type="region of interest" description="Disordered" evidence="1">
    <location>
        <begin position="1"/>
        <end position="44"/>
    </location>
</feature>
<name>A0A1H4CWC9_9RHOB</name>
<gene>
    <name evidence="3" type="ORF">SAMN05444370_10877</name>
</gene>
<keyword evidence="4" id="KW-1185">Reference proteome</keyword>
<proteinExistence type="predicted"/>
<dbReference type="STRING" id="89524.SAMN05444370_10877"/>
<dbReference type="EMBL" id="FNQM01000008">
    <property type="protein sequence ID" value="SEA64773.1"/>
    <property type="molecule type" value="Genomic_DNA"/>
</dbReference>
<dbReference type="RefSeq" id="WP_093254252.1">
    <property type="nucleotide sequence ID" value="NZ_FNQM01000008.1"/>
</dbReference>
<feature type="domain" description="Plasmid replication protein C N-terminal" evidence="2">
    <location>
        <begin position="35"/>
        <end position="207"/>
    </location>
</feature>
<dbReference type="OrthoDB" id="7488837at2"/>
<evidence type="ECO:0000313" key="4">
    <source>
        <dbReference type="Proteomes" id="UP000198703"/>
    </source>
</evidence>
<evidence type="ECO:0000256" key="1">
    <source>
        <dbReference type="SAM" id="MobiDB-lite"/>
    </source>
</evidence>
<organism evidence="3 4">
    <name type="scientific">Rubrimonas cliftonensis</name>
    <dbReference type="NCBI Taxonomy" id="89524"/>
    <lineage>
        <taxon>Bacteria</taxon>
        <taxon>Pseudomonadati</taxon>
        <taxon>Pseudomonadota</taxon>
        <taxon>Alphaproteobacteria</taxon>
        <taxon>Rhodobacterales</taxon>
        <taxon>Paracoccaceae</taxon>
        <taxon>Rubrimonas</taxon>
    </lineage>
</organism>
<dbReference type="InterPro" id="IPR047611">
    <property type="entry name" value="RepABC_RepC"/>
</dbReference>
<reference evidence="3 4" key="1">
    <citation type="submission" date="2016-10" db="EMBL/GenBank/DDBJ databases">
        <authorList>
            <person name="de Groot N.N."/>
        </authorList>
    </citation>
    <scope>NUCLEOTIDE SEQUENCE [LARGE SCALE GENOMIC DNA]</scope>
    <source>
        <strain evidence="3 4">DSM 15345</strain>
    </source>
</reference>
<evidence type="ECO:0000259" key="2">
    <source>
        <dbReference type="Pfam" id="PF03428"/>
    </source>
</evidence>
<dbReference type="InterPro" id="IPR005090">
    <property type="entry name" value="RepC_N"/>
</dbReference>
<dbReference type="AlphaFoldDB" id="A0A1H4CWC9"/>
<dbReference type="NCBIfam" id="NF040974">
    <property type="entry name" value="RepABC_RepC"/>
    <property type="match status" value="1"/>
</dbReference>
<dbReference type="Proteomes" id="UP000198703">
    <property type="component" value="Unassembled WGS sequence"/>
</dbReference>
<feature type="region of interest" description="Disordered" evidence="1">
    <location>
        <begin position="276"/>
        <end position="307"/>
    </location>
</feature>